<feature type="binding site" evidence="6">
    <location>
        <begin position="108"/>
        <end position="111"/>
    </location>
    <ligand>
        <name>(6R)-10-formyltetrahydrofolate</name>
        <dbReference type="ChEBI" id="CHEBI:195366"/>
    </ligand>
</feature>
<dbReference type="SUPFAM" id="SSF53328">
    <property type="entry name" value="Formyltransferase"/>
    <property type="match status" value="1"/>
</dbReference>
<dbReference type="InterPro" id="IPR002376">
    <property type="entry name" value="Formyl_transf_N"/>
</dbReference>
<sequence>MENRVYQSLRFRTACGHCMKNIVVLISGSGSNLQAIIDACGRKQINGTLRAVFSNKADAFGLERARLAGIPAHALAQSQFADREAFDRQLMHEIDAYAPDLVVLAGYMRILSPAFVSHYQGRLLNIHPSLLPKYPGLHTHRQVLENGDEEHGTSVHFVTDELDGGPVILQAKVPVFVGDSEEEITARVQAQEHAIYPLVISWFVDGRLRMAGNHAWLDERQLPPQGYAADE</sequence>
<evidence type="ECO:0000256" key="3">
    <source>
        <dbReference type="ARBA" id="ARBA00022755"/>
    </source>
</evidence>
<dbReference type="EC" id="2.1.2.2" evidence="6"/>
<dbReference type="CDD" id="cd08645">
    <property type="entry name" value="FMT_core_GART"/>
    <property type="match status" value="1"/>
</dbReference>
<keyword evidence="3 6" id="KW-0658">Purine biosynthesis</keyword>
<comment type="function">
    <text evidence="6">Catalyzes the transfer of a formyl group from 10-formyltetrahydrofolate to 5-phospho-ribosyl-glycinamide (GAR), producing 5-phospho-ribosyl-N-formylglycinamide (FGAR) and tetrahydrofolate.</text>
</comment>
<feature type="binding site" evidence="6">
    <location>
        <begin position="30"/>
        <end position="32"/>
    </location>
    <ligand>
        <name>N(1)-(5-phospho-beta-D-ribosyl)glycinamide</name>
        <dbReference type="ChEBI" id="CHEBI:143788"/>
    </ligand>
</feature>
<comment type="pathway">
    <text evidence="1 6">Purine metabolism; IMP biosynthesis via de novo pathway; N(2)-formyl-N(1)-(5-phospho-D-ribosyl)glycinamide from N(1)-(5-phospho-D-ribosyl)glycinamide (10-formyl THF route): step 1/1.</text>
</comment>
<dbReference type="InterPro" id="IPR001555">
    <property type="entry name" value="GART_AS"/>
</dbReference>
<comment type="catalytic activity">
    <reaction evidence="5 6">
        <text>N(1)-(5-phospho-beta-D-ribosyl)glycinamide + (6R)-10-formyltetrahydrofolate = N(2)-formyl-N(1)-(5-phospho-beta-D-ribosyl)glycinamide + (6S)-5,6,7,8-tetrahydrofolate + H(+)</text>
        <dbReference type="Rhea" id="RHEA:15053"/>
        <dbReference type="ChEBI" id="CHEBI:15378"/>
        <dbReference type="ChEBI" id="CHEBI:57453"/>
        <dbReference type="ChEBI" id="CHEBI:143788"/>
        <dbReference type="ChEBI" id="CHEBI:147286"/>
        <dbReference type="ChEBI" id="CHEBI:195366"/>
        <dbReference type="EC" id="2.1.2.2"/>
    </reaction>
</comment>
<dbReference type="InterPro" id="IPR036477">
    <property type="entry name" value="Formyl_transf_N_sf"/>
</dbReference>
<dbReference type="AlphaFoldDB" id="W8UEA2"/>
<protein>
    <recommendedName>
        <fullName evidence="6">Phosphoribosylglycinamide formyltransferase</fullName>
        <ecNumber evidence="6">2.1.2.2</ecNumber>
    </recommendedName>
    <alternativeName>
        <fullName evidence="6">5'-phosphoribosylglycinamide transformylase</fullName>
    </alternativeName>
    <alternativeName>
        <fullName evidence="6">GAR transformylase</fullName>
        <shortName evidence="6">GART</shortName>
    </alternativeName>
</protein>
<dbReference type="FunFam" id="3.40.50.170:FF:000005">
    <property type="entry name" value="Phosphoribosylglycinamide formyltransferase"/>
    <property type="match status" value="1"/>
</dbReference>
<dbReference type="PANTHER" id="PTHR43369:SF2">
    <property type="entry name" value="PHOSPHORIBOSYLGLYCINAMIDE FORMYLTRANSFERASE"/>
    <property type="match status" value="1"/>
</dbReference>
<feature type="binding site" evidence="6">
    <location>
        <position position="83"/>
    </location>
    <ligand>
        <name>(6R)-10-formyltetrahydrofolate</name>
        <dbReference type="ChEBI" id="CHEBI:195366"/>
    </ligand>
</feature>
<keyword evidence="2 6" id="KW-0808">Transferase</keyword>
<evidence type="ECO:0000259" key="7">
    <source>
        <dbReference type="Pfam" id="PF00551"/>
    </source>
</evidence>
<dbReference type="GO" id="GO:0004644">
    <property type="term" value="F:phosphoribosylglycinamide formyltransferase activity"/>
    <property type="evidence" value="ECO:0007669"/>
    <property type="project" value="UniProtKB-UniRule"/>
</dbReference>
<feature type="binding site" evidence="6">
    <location>
        <position position="125"/>
    </location>
    <ligand>
        <name>(6R)-10-formyltetrahydrofolate</name>
        <dbReference type="ChEBI" id="CHEBI:195366"/>
    </ligand>
</feature>
<dbReference type="Gene3D" id="3.40.50.170">
    <property type="entry name" value="Formyl transferase, N-terminal domain"/>
    <property type="match status" value="1"/>
</dbReference>
<dbReference type="Proteomes" id="UP000019586">
    <property type="component" value="Chromosome"/>
</dbReference>
<dbReference type="PANTHER" id="PTHR43369">
    <property type="entry name" value="PHOSPHORIBOSYLGLYCINAMIDE FORMYLTRANSFERASE"/>
    <property type="match status" value="1"/>
</dbReference>
<accession>W8UEA2</accession>
<name>W8UEA2_KLEPN</name>
<proteinExistence type="inferred from homology"/>
<dbReference type="Pfam" id="PF00551">
    <property type="entry name" value="Formyl_trans_N"/>
    <property type="match status" value="1"/>
</dbReference>
<evidence type="ECO:0000313" key="8">
    <source>
        <dbReference type="EMBL" id="AHM78259.1"/>
    </source>
</evidence>
<dbReference type="EMBL" id="CP006918">
    <property type="protein sequence ID" value="AHM78259.1"/>
    <property type="molecule type" value="Genomic_DNA"/>
</dbReference>
<reference evidence="8 9" key="1">
    <citation type="journal article" date="2014" name="Proc. Natl. Acad. Sci. U.S.A.">
        <title>Molecular dissection of the evolution of carbapenem-resistant multilocus sequence type 258 Klebsiella pneumoniae.</title>
        <authorList>
            <person name="Deleo F.R."/>
            <person name="Chen L."/>
            <person name="Porcella S.F."/>
            <person name="Martens C.A."/>
            <person name="Kobayashi S.D."/>
            <person name="Porter A.R."/>
            <person name="Chavda K.D."/>
            <person name="Jacobs M.R."/>
            <person name="Mathema B."/>
            <person name="Olsen R.J."/>
            <person name="Bonomo R.A."/>
            <person name="Musser J.M."/>
            <person name="Kreiswirth B.N."/>
        </authorList>
    </citation>
    <scope>NUCLEOTIDE SEQUENCE [LARGE SCALE GENOMIC DNA]</scope>
    <source>
        <strain evidence="8">30684/NJST258_2</strain>
    </source>
</reference>
<dbReference type="PATRIC" id="fig|1420013.3.peg.1414"/>
<organism evidence="8 9">
    <name type="scientific">Klebsiella pneumoniae 30684/NJST258_2</name>
    <dbReference type="NCBI Taxonomy" id="1420013"/>
    <lineage>
        <taxon>Bacteria</taxon>
        <taxon>Pseudomonadati</taxon>
        <taxon>Pseudomonadota</taxon>
        <taxon>Gammaproteobacteria</taxon>
        <taxon>Enterobacterales</taxon>
        <taxon>Enterobacteriaceae</taxon>
        <taxon>Klebsiella/Raoultella group</taxon>
        <taxon>Klebsiella</taxon>
        <taxon>Klebsiella pneumoniae complex</taxon>
    </lineage>
</organism>
<evidence type="ECO:0000256" key="2">
    <source>
        <dbReference type="ARBA" id="ARBA00022679"/>
    </source>
</evidence>
<feature type="active site" description="Proton donor" evidence="6">
    <location>
        <position position="127"/>
    </location>
</feature>
<dbReference type="GO" id="GO:0005829">
    <property type="term" value="C:cytosol"/>
    <property type="evidence" value="ECO:0007669"/>
    <property type="project" value="TreeGrafter"/>
</dbReference>
<comment type="similarity">
    <text evidence="4 6">Belongs to the GART family.</text>
</comment>
<dbReference type="GO" id="GO:0006189">
    <property type="term" value="P:'de novo' IMP biosynthetic process"/>
    <property type="evidence" value="ECO:0007669"/>
    <property type="project" value="UniProtKB-UniRule"/>
</dbReference>
<feature type="domain" description="Formyl transferase N-terminal" evidence="7">
    <location>
        <begin position="20"/>
        <end position="200"/>
    </location>
</feature>
<dbReference type="InterPro" id="IPR004607">
    <property type="entry name" value="GART"/>
</dbReference>
<evidence type="ECO:0000313" key="9">
    <source>
        <dbReference type="Proteomes" id="UP000019586"/>
    </source>
</evidence>
<evidence type="ECO:0000256" key="4">
    <source>
        <dbReference type="ARBA" id="ARBA00038440"/>
    </source>
</evidence>
<evidence type="ECO:0000256" key="5">
    <source>
        <dbReference type="ARBA" id="ARBA00047664"/>
    </source>
</evidence>
<dbReference type="KEGG" id="kps:KPNJ2_01479"/>
<dbReference type="HOGENOM" id="CLU_038395_1_0_6"/>
<dbReference type="NCBIfam" id="TIGR00639">
    <property type="entry name" value="PurN"/>
    <property type="match status" value="1"/>
</dbReference>
<dbReference type="HAMAP" id="MF_01930">
    <property type="entry name" value="PurN"/>
    <property type="match status" value="1"/>
</dbReference>
<dbReference type="UniPathway" id="UPA00074">
    <property type="reaction ID" value="UER00126"/>
</dbReference>
<gene>
    <name evidence="6" type="primary">purN</name>
    <name evidence="8" type="ORF">KPNJ2_01479</name>
</gene>
<evidence type="ECO:0000256" key="6">
    <source>
        <dbReference type="HAMAP-Rule" id="MF_01930"/>
    </source>
</evidence>
<feature type="site" description="Raises pKa of active site His" evidence="6">
    <location>
        <position position="163"/>
    </location>
</feature>
<dbReference type="PROSITE" id="PS00373">
    <property type="entry name" value="GART"/>
    <property type="match status" value="1"/>
</dbReference>
<evidence type="ECO:0000256" key="1">
    <source>
        <dbReference type="ARBA" id="ARBA00005054"/>
    </source>
</evidence>